<evidence type="ECO:0000256" key="5">
    <source>
        <dbReference type="ARBA" id="ARBA00022946"/>
    </source>
</evidence>
<keyword evidence="5" id="KW-0809">Transit peptide</keyword>
<evidence type="ECO:0000313" key="12">
    <source>
        <dbReference type="Proteomes" id="UP000095751"/>
    </source>
</evidence>
<keyword evidence="3 10" id="KW-0812">Transmembrane</keyword>
<protein>
    <recommendedName>
        <fullName evidence="13">Magnesium transporter</fullName>
    </recommendedName>
</protein>
<dbReference type="AlphaFoldDB" id="A0A1E7FH57"/>
<evidence type="ECO:0000256" key="1">
    <source>
        <dbReference type="ARBA" id="ARBA00004141"/>
    </source>
</evidence>
<dbReference type="OrthoDB" id="200813at2759"/>
<dbReference type="InterPro" id="IPR039204">
    <property type="entry name" value="MRS2-like"/>
</dbReference>
<feature type="region of interest" description="Disordered" evidence="9">
    <location>
        <begin position="50"/>
        <end position="69"/>
    </location>
</feature>
<keyword evidence="4" id="KW-0460">Magnesium</keyword>
<evidence type="ECO:0000313" key="11">
    <source>
        <dbReference type="EMBL" id="OEU17464.1"/>
    </source>
</evidence>
<keyword evidence="7" id="KW-0406">Ion transport</keyword>
<feature type="transmembrane region" description="Helical" evidence="10">
    <location>
        <begin position="234"/>
        <end position="259"/>
    </location>
</feature>
<keyword evidence="6 10" id="KW-1133">Transmembrane helix</keyword>
<keyword evidence="2" id="KW-0813">Transport</keyword>
<evidence type="ECO:0000256" key="10">
    <source>
        <dbReference type="SAM" id="Phobius"/>
    </source>
</evidence>
<sequence length="278" mass="30233">MAMDDMDQQTDLTFELLCVNACLATVFEMLADDTEELEEKGLKYVQNRIIGGNNNNNSNNNSNNSRGFFGRIMNNSQNNNIVRPEDALAVIRNLKNATKVMQARVKGFVQSLTRILNEDEDMALMNVSRLISHPQNFIQPVSIAQLEIESDEPELVLESNLHNALTLSNALDLIQGQVDTASDLIDARMDAARNKFLLASLCLSIASLCLTSATCAAGIFGMNLKSGLEDAPHLFNVVTLSSVLGSVVLGVVIFFGMVYTGVITGLGPVDQEGVDSLF</sequence>
<evidence type="ECO:0000256" key="2">
    <source>
        <dbReference type="ARBA" id="ARBA00022448"/>
    </source>
</evidence>
<gene>
    <name evidence="11" type="ORF">FRACYDRAFT_275096</name>
</gene>
<name>A0A1E7FH57_9STRA</name>
<feature type="transmembrane region" description="Helical" evidence="10">
    <location>
        <begin position="196"/>
        <end position="222"/>
    </location>
</feature>
<accession>A0A1E7FH57</accession>
<evidence type="ECO:0000256" key="3">
    <source>
        <dbReference type="ARBA" id="ARBA00022692"/>
    </source>
</evidence>
<dbReference type="GO" id="GO:0016020">
    <property type="term" value="C:membrane"/>
    <property type="evidence" value="ECO:0007669"/>
    <property type="project" value="UniProtKB-SubCell"/>
</dbReference>
<reference evidence="11 12" key="1">
    <citation type="submission" date="2016-09" db="EMBL/GenBank/DDBJ databases">
        <title>Extensive genetic diversity and differential bi-allelic expression allows diatom success in the polar Southern Ocean.</title>
        <authorList>
            <consortium name="DOE Joint Genome Institute"/>
            <person name="Mock T."/>
            <person name="Otillar R.P."/>
            <person name="Strauss J."/>
            <person name="Dupont C."/>
            <person name="Frickenhaus S."/>
            <person name="Maumus F."/>
            <person name="Mcmullan M."/>
            <person name="Sanges R."/>
            <person name="Schmutz J."/>
            <person name="Toseland A."/>
            <person name="Valas R."/>
            <person name="Veluchamy A."/>
            <person name="Ward B.J."/>
            <person name="Allen A."/>
            <person name="Barry K."/>
            <person name="Falciatore A."/>
            <person name="Ferrante M."/>
            <person name="Fortunato A.E."/>
            <person name="Gloeckner G."/>
            <person name="Gruber A."/>
            <person name="Hipkin R."/>
            <person name="Janech M."/>
            <person name="Kroth P."/>
            <person name="Leese F."/>
            <person name="Lindquist E."/>
            <person name="Lyon B.R."/>
            <person name="Martin J."/>
            <person name="Mayer C."/>
            <person name="Parker M."/>
            <person name="Quesneville H."/>
            <person name="Raymond J."/>
            <person name="Uhlig C."/>
            <person name="Valentin K.U."/>
            <person name="Worden A.Z."/>
            <person name="Armbrust E.V."/>
            <person name="Bowler C."/>
            <person name="Green B."/>
            <person name="Moulton V."/>
            <person name="Van Oosterhout C."/>
            <person name="Grigoriev I."/>
        </authorList>
    </citation>
    <scope>NUCLEOTIDE SEQUENCE [LARGE SCALE GENOMIC DNA]</scope>
    <source>
        <strain evidence="11 12">CCMP1102</strain>
    </source>
</reference>
<evidence type="ECO:0000256" key="8">
    <source>
        <dbReference type="ARBA" id="ARBA00023136"/>
    </source>
</evidence>
<dbReference type="InParanoid" id="A0A1E7FH57"/>
<dbReference type="EMBL" id="KV784357">
    <property type="protein sequence ID" value="OEU17464.1"/>
    <property type="molecule type" value="Genomic_DNA"/>
</dbReference>
<proteinExistence type="predicted"/>
<evidence type="ECO:0008006" key="13">
    <source>
        <dbReference type="Google" id="ProtNLM"/>
    </source>
</evidence>
<keyword evidence="8 10" id="KW-0472">Membrane</keyword>
<organism evidence="11 12">
    <name type="scientific">Fragilariopsis cylindrus CCMP1102</name>
    <dbReference type="NCBI Taxonomy" id="635003"/>
    <lineage>
        <taxon>Eukaryota</taxon>
        <taxon>Sar</taxon>
        <taxon>Stramenopiles</taxon>
        <taxon>Ochrophyta</taxon>
        <taxon>Bacillariophyta</taxon>
        <taxon>Bacillariophyceae</taxon>
        <taxon>Bacillariophycidae</taxon>
        <taxon>Bacillariales</taxon>
        <taxon>Bacillariaceae</taxon>
        <taxon>Fragilariopsis</taxon>
    </lineage>
</organism>
<dbReference type="Gene3D" id="1.20.58.340">
    <property type="entry name" value="Magnesium transport protein CorA, transmembrane region"/>
    <property type="match status" value="1"/>
</dbReference>
<feature type="compositionally biased region" description="Low complexity" evidence="9">
    <location>
        <begin position="53"/>
        <end position="65"/>
    </location>
</feature>
<keyword evidence="12" id="KW-1185">Reference proteome</keyword>
<dbReference type="PANTHER" id="PTHR13890">
    <property type="entry name" value="RNA SPLICING PROTEIN MRS2, MITOCHONDRIAL"/>
    <property type="match status" value="1"/>
</dbReference>
<evidence type="ECO:0000256" key="6">
    <source>
        <dbReference type="ARBA" id="ARBA00022989"/>
    </source>
</evidence>
<dbReference type="PANTHER" id="PTHR13890:SF0">
    <property type="entry name" value="MAGNESIUM TRANSPORTER MRS2 HOMOLOG, MITOCHONDRIAL"/>
    <property type="match status" value="1"/>
</dbReference>
<comment type="subcellular location">
    <subcellularLocation>
        <location evidence="1">Membrane</location>
        <topology evidence="1">Multi-pass membrane protein</topology>
    </subcellularLocation>
</comment>
<evidence type="ECO:0000256" key="4">
    <source>
        <dbReference type="ARBA" id="ARBA00022842"/>
    </source>
</evidence>
<dbReference type="Proteomes" id="UP000095751">
    <property type="component" value="Unassembled WGS sequence"/>
</dbReference>
<evidence type="ECO:0000256" key="7">
    <source>
        <dbReference type="ARBA" id="ARBA00023065"/>
    </source>
</evidence>
<evidence type="ECO:0000256" key="9">
    <source>
        <dbReference type="SAM" id="MobiDB-lite"/>
    </source>
</evidence>
<dbReference type="GO" id="GO:0015095">
    <property type="term" value="F:magnesium ion transmembrane transporter activity"/>
    <property type="evidence" value="ECO:0007669"/>
    <property type="project" value="TreeGrafter"/>
</dbReference>
<dbReference type="KEGG" id="fcy:FRACYDRAFT_275096"/>